<gene>
    <name evidence="1" type="ORF">SDC9_180449</name>
</gene>
<sequence length="76" mass="8420">MIEDLKTCGDEIIITQFDNQRSTTARVLAEGLNVTVIDVYQEAISYALKKYAGGSVLITGSLYFISLVRELFKGVE</sequence>
<dbReference type="GO" id="GO:0016881">
    <property type="term" value="F:acid-amino acid ligase activity"/>
    <property type="evidence" value="ECO:0007669"/>
    <property type="project" value="InterPro"/>
</dbReference>
<dbReference type="AlphaFoldDB" id="A0A645H3A6"/>
<evidence type="ECO:0008006" key="2">
    <source>
        <dbReference type="Google" id="ProtNLM"/>
    </source>
</evidence>
<dbReference type="EMBL" id="VSSQ01085250">
    <property type="protein sequence ID" value="MPN32966.1"/>
    <property type="molecule type" value="Genomic_DNA"/>
</dbReference>
<accession>A0A645H3A6</accession>
<comment type="caution">
    <text evidence="1">The sequence shown here is derived from an EMBL/GenBank/DDBJ whole genome shotgun (WGS) entry which is preliminary data.</text>
</comment>
<dbReference type="Gene3D" id="3.90.190.20">
    <property type="entry name" value="Mur ligase, C-terminal domain"/>
    <property type="match status" value="1"/>
</dbReference>
<dbReference type="SUPFAM" id="SSF53244">
    <property type="entry name" value="MurD-like peptide ligases, peptide-binding domain"/>
    <property type="match status" value="1"/>
</dbReference>
<name>A0A645H3A6_9ZZZZ</name>
<dbReference type="InterPro" id="IPR036615">
    <property type="entry name" value="Mur_ligase_C_dom_sf"/>
</dbReference>
<organism evidence="1">
    <name type="scientific">bioreactor metagenome</name>
    <dbReference type="NCBI Taxonomy" id="1076179"/>
    <lineage>
        <taxon>unclassified sequences</taxon>
        <taxon>metagenomes</taxon>
        <taxon>ecological metagenomes</taxon>
    </lineage>
</organism>
<evidence type="ECO:0000313" key="1">
    <source>
        <dbReference type="EMBL" id="MPN32966.1"/>
    </source>
</evidence>
<proteinExistence type="predicted"/>
<reference evidence="1" key="1">
    <citation type="submission" date="2019-08" db="EMBL/GenBank/DDBJ databases">
        <authorList>
            <person name="Kucharzyk K."/>
            <person name="Murdoch R.W."/>
            <person name="Higgins S."/>
            <person name="Loffler F."/>
        </authorList>
    </citation>
    <scope>NUCLEOTIDE SEQUENCE</scope>
</reference>
<protein>
    <recommendedName>
        <fullName evidence="2">Dihydrofolate synthase</fullName>
    </recommendedName>
</protein>